<organism evidence="2">
    <name type="scientific">Culex pipiens</name>
    <name type="common">House mosquito</name>
    <dbReference type="NCBI Taxonomy" id="7175"/>
    <lineage>
        <taxon>Eukaryota</taxon>
        <taxon>Metazoa</taxon>
        <taxon>Ecdysozoa</taxon>
        <taxon>Arthropoda</taxon>
        <taxon>Hexapoda</taxon>
        <taxon>Insecta</taxon>
        <taxon>Pterygota</taxon>
        <taxon>Neoptera</taxon>
        <taxon>Endopterygota</taxon>
        <taxon>Diptera</taxon>
        <taxon>Nematocera</taxon>
        <taxon>Culicoidea</taxon>
        <taxon>Culicidae</taxon>
        <taxon>Culicinae</taxon>
        <taxon>Culicini</taxon>
        <taxon>Culex</taxon>
        <taxon>Culex</taxon>
    </lineage>
</organism>
<evidence type="ECO:0000313" key="2">
    <source>
        <dbReference type="EMBL" id="CAG6539527.1"/>
    </source>
</evidence>
<reference evidence="2" key="1">
    <citation type="submission" date="2021-05" db="EMBL/GenBank/DDBJ databases">
        <authorList>
            <person name="Alioto T."/>
            <person name="Alioto T."/>
            <person name="Gomez Garrido J."/>
        </authorList>
    </citation>
    <scope>NUCLEOTIDE SEQUENCE</scope>
</reference>
<evidence type="ECO:0000256" key="1">
    <source>
        <dbReference type="SAM" id="MobiDB-lite"/>
    </source>
</evidence>
<protein>
    <submittedName>
        <fullName evidence="2">(northern house mosquito) hypothetical protein</fullName>
    </submittedName>
</protein>
<sequence>MAQVELRCRDGQESWKDGWRIGCSVCAFEKGFKFVRSEPLSTSTKQQNSRCNVTPWPTPFAPGTVSPMESETSSRRAAVRASQFPHLGETQFFSRMQTSGGCCNLDCYPDTCSSSSGSGQRSAQEKFKK</sequence>
<dbReference type="EMBL" id="HBUE01220910">
    <property type="protein sequence ID" value="CAG6539527.1"/>
    <property type="molecule type" value="Transcribed_RNA"/>
</dbReference>
<name>A0A8D8MSQ0_CULPI</name>
<accession>A0A8D8MSQ0</accession>
<dbReference type="EMBL" id="HBUE01327535">
    <property type="protein sequence ID" value="CAG6591559.1"/>
    <property type="molecule type" value="Transcribed_RNA"/>
</dbReference>
<proteinExistence type="predicted"/>
<feature type="region of interest" description="Disordered" evidence="1">
    <location>
        <begin position="45"/>
        <end position="70"/>
    </location>
</feature>
<dbReference type="AlphaFoldDB" id="A0A8D8MSQ0"/>